<proteinExistence type="predicted"/>
<protein>
    <submittedName>
        <fullName evidence="1">Unannotated protein</fullName>
    </submittedName>
</protein>
<organism evidence="1">
    <name type="scientific">freshwater metagenome</name>
    <dbReference type="NCBI Taxonomy" id="449393"/>
    <lineage>
        <taxon>unclassified sequences</taxon>
        <taxon>metagenomes</taxon>
        <taxon>ecological metagenomes</taxon>
    </lineage>
</organism>
<dbReference type="EMBL" id="CAFBLQ010000213">
    <property type="protein sequence ID" value="CAB4882680.1"/>
    <property type="molecule type" value="Genomic_DNA"/>
</dbReference>
<name>A0A6J7EN88_9ZZZZ</name>
<accession>A0A6J7EN88</accession>
<sequence length="162" mass="17340">MNTSSWVAGVYTLTVSYPSDARCTSASDSSTLITIAAPLAYREAEGGGRYEKDGKVTFGIEVEKRTVNKVATIKGDLVWQVNNSVRLKGKVSSRRDWSSVGSSVNFTVTIADGGTSKVCATRTSCKTTLKPDWFRMDIPGQTVPGESSSLIQINGGNIGIEH</sequence>
<dbReference type="AlphaFoldDB" id="A0A6J7EN88"/>
<evidence type="ECO:0000313" key="1">
    <source>
        <dbReference type="EMBL" id="CAB4882680.1"/>
    </source>
</evidence>
<gene>
    <name evidence="1" type="ORF">UFOPK3423_01508</name>
</gene>
<reference evidence="1" key="1">
    <citation type="submission" date="2020-05" db="EMBL/GenBank/DDBJ databases">
        <authorList>
            <person name="Chiriac C."/>
            <person name="Salcher M."/>
            <person name="Ghai R."/>
            <person name="Kavagutti S V."/>
        </authorList>
    </citation>
    <scope>NUCLEOTIDE SEQUENCE</scope>
</reference>